<dbReference type="EMBL" id="PVWQ01000006">
    <property type="protein sequence ID" value="RDW79222.1"/>
    <property type="molecule type" value="Genomic_DNA"/>
</dbReference>
<name>A0A3D8RYV2_9EURO</name>
<protein>
    <submittedName>
        <fullName evidence="2">Uncharacterized protein</fullName>
    </submittedName>
</protein>
<feature type="region of interest" description="Disordered" evidence="1">
    <location>
        <begin position="1"/>
        <end position="200"/>
    </location>
</feature>
<dbReference type="RefSeq" id="XP_026603922.1">
    <property type="nucleotide sequence ID" value="XM_026748090.1"/>
</dbReference>
<reference evidence="2 3" key="1">
    <citation type="journal article" date="2018" name="IMA Fungus">
        <title>IMA Genome-F 9: Draft genome sequence of Annulohypoxylon stygium, Aspergillus mulundensis, Berkeleyomyces basicola (syn. Thielaviopsis basicola), Ceratocystis smalleyi, two Cercospora beticola strains, Coleophoma cylindrospora, Fusarium fracticaudum, Phialophora cf. hyalina, and Morchella septimelata.</title>
        <authorList>
            <person name="Wingfield B.D."/>
            <person name="Bills G.F."/>
            <person name="Dong Y."/>
            <person name="Huang W."/>
            <person name="Nel W.J."/>
            <person name="Swalarsk-Parry B.S."/>
            <person name="Vaghefi N."/>
            <person name="Wilken P.M."/>
            <person name="An Z."/>
            <person name="de Beer Z.W."/>
            <person name="De Vos L."/>
            <person name="Chen L."/>
            <person name="Duong T.A."/>
            <person name="Gao Y."/>
            <person name="Hammerbacher A."/>
            <person name="Kikkert J.R."/>
            <person name="Li Y."/>
            <person name="Li H."/>
            <person name="Li K."/>
            <person name="Li Q."/>
            <person name="Liu X."/>
            <person name="Ma X."/>
            <person name="Naidoo K."/>
            <person name="Pethybridge S.J."/>
            <person name="Sun J."/>
            <person name="Steenkamp E.T."/>
            <person name="van der Nest M.A."/>
            <person name="van Wyk S."/>
            <person name="Wingfield M.J."/>
            <person name="Xiong C."/>
            <person name="Yue Q."/>
            <person name="Zhang X."/>
        </authorList>
    </citation>
    <scope>NUCLEOTIDE SEQUENCE [LARGE SCALE GENOMIC DNA]</scope>
    <source>
        <strain evidence="2 3">DSM 5745</strain>
    </source>
</reference>
<dbReference type="GeneID" id="38116444"/>
<feature type="compositionally biased region" description="Basic and acidic residues" evidence="1">
    <location>
        <begin position="8"/>
        <end position="18"/>
    </location>
</feature>
<dbReference type="STRING" id="1810919.A0A3D8RYV2"/>
<feature type="compositionally biased region" description="Basic and acidic residues" evidence="1">
    <location>
        <begin position="155"/>
        <end position="172"/>
    </location>
</feature>
<organism evidence="2 3">
    <name type="scientific">Aspergillus mulundensis</name>
    <dbReference type="NCBI Taxonomy" id="1810919"/>
    <lineage>
        <taxon>Eukaryota</taxon>
        <taxon>Fungi</taxon>
        <taxon>Dikarya</taxon>
        <taxon>Ascomycota</taxon>
        <taxon>Pezizomycotina</taxon>
        <taxon>Eurotiomycetes</taxon>
        <taxon>Eurotiomycetidae</taxon>
        <taxon>Eurotiales</taxon>
        <taxon>Aspergillaceae</taxon>
        <taxon>Aspergillus</taxon>
        <taxon>Aspergillus subgen. Nidulantes</taxon>
    </lineage>
</organism>
<dbReference type="OrthoDB" id="4499406at2759"/>
<feature type="compositionally biased region" description="Polar residues" evidence="1">
    <location>
        <begin position="27"/>
        <end position="43"/>
    </location>
</feature>
<evidence type="ECO:0000256" key="1">
    <source>
        <dbReference type="SAM" id="MobiDB-lite"/>
    </source>
</evidence>
<dbReference type="InterPro" id="IPR022190">
    <property type="entry name" value="DUF3716"/>
</dbReference>
<evidence type="ECO:0000313" key="3">
    <source>
        <dbReference type="Proteomes" id="UP000256690"/>
    </source>
</evidence>
<proteinExistence type="predicted"/>
<keyword evidence="3" id="KW-1185">Reference proteome</keyword>
<feature type="compositionally biased region" description="Basic residues" evidence="1">
    <location>
        <begin position="137"/>
        <end position="154"/>
    </location>
</feature>
<dbReference type="Pfam" id="PF12511">
    <property type="entry name" value="DUF3716"/>
    <property type="match status" value="1"/>
</dbReference>
<evidence type="ECO:0000313" key="2">
    <source>
        <dbReference type="EMBL" id="RDW79222.1"/>
    </source>
</evidence>
<accession>A0A3D8RYV2</accession>
<gene>
    <name evidence="2" type="ORF">DSM5745_06074</name>
</gene>
<feature type="compositionally biased region" description="Basic and acidic residues" evidence="1">
    <location>
        <begin position="50"/>
        <end position="59"/>
    </location>
</feature>
<comment type="caution">
    <text evidence="2">The sequence shown here is derived from an EMBL/GenBank/DDBJ whole genome shotgun (WGS) entry which is preliminary data.</text>
</comment>
<feature type="compositionally biased region" description="Low complexity" evidence="1">
    <location>
        <begin position="61"/>
        <end position="72"/>
    </location>
</feature>
<feature type="compositionally biased region" description="Basic and acidic residues" evidence="1">
    <location>
        <begin position="118"/>
        <end position="136"/>
    </location>
</feature>
<dbReference type="AlphaFoldDB" id="A0A3D8RYV2"/>
<feature type="compositionally biased region" description="Polar residues" evidence="1">
    <location>
        <begin position="177"/>
        <end position="187"/>
    </location>
</feature>
<dbReference type="Proteomes" id="UP000256690">
    <property type="component" value="Unassembled WGS sequence"/>
</dbReference>
<sequence length="431" mass="48228">MSVSLSPDHLERSEHTVMDGEVPQEINHPNISSALASSTSPINNPGAEFETERPGRGDRPTTSSASASSTSSKAGVDLITTRKKRRNNHDHYYSDDELPAVSRLHNSEPRVQVLVAEPRGDHKKKDSDGQKRSDRNGRKRRHRGGRSRRNRKRSPPVDRYNRPIDRYTPGDRDTEECSNGVSLSVHQQEPGREPGVTADNLPIQPLRYQTRVIGYYSRRPVLRKLDWRNAMITNSMPNGKVGVDHNCSTVNEHKDWRPRPWLGTVLDIEAAFIQTRGMIAKKACVPCSLGRGLWQSCVEEVELDHRGVCANCQQSGELCTNSILYQRTGAQVSPKPSLSNEPATTIREVIGANMTPITTLSAITTTPQPFSEASSHGRHKVLPFPLGREAIHNLPLLRDVADDLRGHLATIMKQIRKLEEVEQEEDPWNNV</sequence>